<evidence type="ECO:0000313" key="2">
    <source>
        <dbReference type="Proteomes" id="UP000092093"/>
    </source>
</evidence>
<name>A0A1B7WWB0_APHFL</name>
<proteinExistence type="predicted"/>
<organism evidence="1 2">
    <name type="scientific">Aphanizomenon flos-aquae WA102</name>
    <dbReference type="NCBI Taxonomy" id="1710896"/>
    <lineage>
        <taxon>Bacteria</taxon>
        <taxon>Bacillati</taxon>
        <taxon>Cyanobacteriota</taxon>
        <taxon>Cyanophyceae</taxon>
        <taxon>Nostocales</taxon>
        <taxon>Aphanizomenonaceae</taxon>
        <taxon>Aphanizomenon</taxon>
    </lineage>
</organism>
<reference evidence="1 2" key="1">
    <citation type="submission" date="2015-09" db="EMBL/GenBank/DDBJ databases">
        <title>Aphanizomenon flos-aquae WA102.</title>
        <authorList>
            <person name="Driscoll C."/>
        </authorList>
    </citation>
    <scope>NUCLEOTIDE SEQUENCE [LARGE SCALE GENOMIC DNA]</scope>
    <source>
        <strain evidence="1">WA102</strain>
    </source>
</reference>
<sequence>MNQPQTQTNEVARLRELKKIESQRYSAAVSIQTAKVKLDEALKLGMACNWESTTLALSEAISLLRSARKITMMQTSEK</sequence>
<gene>
    <name evidence="1" type="ORF">AN484_21095</name>
</gene>
<dbReference type="AlphaFoldDB" id="A0A1B7WWB0"/>
<comment type="caution">
    <text evidence="1">The sequence shown here is derived from an EMBL/GenBank/DDBJ whole genome shotgun (WGS) entry which is preliminary data.</text>
</comment>
<dbReference type="Proteomes" id="UP000092093">
    <property type="component" value="Unassembled WGS sequence"/>
</dbReference>
<evidence type="ECO:0000313" key="1">
    <source>
        <dbReference type="EMBL" id="OBQ41423.1"/>
    </source>
</evidence>
<dbReference type="EMBL" id="LJOW01000148">
    <property type="protein sequence ID" value="OBQ41423.1"/>
    <property type="molecule type" value="Genomic_DNA"/>
</dbReference>
<accession>A0A1B7WWB0</accession>
<protein>
    <submittedName>
        <fullName evidence="1">Uncharacterized protein</fullName>
    </submittedName>
</protein>